<dbReference type="Pfam" id="PF13855">
    <property type="entry name" value="LRR_8"/>
    <property type="match status" value="2"/>
</dbReference>
<dbReference type="PANTHER" id="PTHR48056:SF89">
    <property type="entry name" value="OS06G0585982 PROTEIN"/>
    <property type="match status" value="1"/>
</dbReference>
<evidence type="ECO:0000256" key="19">
    <source>
        <dbReference type="ARBA" id="ARBA00023180"/>
    </source>
</evidence>
<dbReference type="SMART" id="SM00220">
    <property type="entry name" value="S_TKc"/>
    <property type="match status" value="1"/>
</dbReference>
<dbReference type="PRINTS" id="PR00019">
    <property type="entry name" value="LEURICHRPT"/>
</dbReference>
<feature type="compositionally biased region" description="Polar residues" evidence="23">
    <location>
        <begin position="1064"/>
        <end position="1078"/>
    </location>
</feature>
<dbReference type="GO" id="GO:0051707">
    <property type="term" value="P:response to other organism"/>
    <property type="evidence" value="ECO:0007669"/>
    <property type="project" value="UniProtKB-ARBA"/>
</dbReference>
<keyword evidence="16 24" id="KW-1133">Transmembrane helix</keyword>
<dbReference type="Pfam" id="PF00069">
    <property type="entry name" value="Pkinase"/>
    <property type="match status" value="1"/>
</dbReference>
<dbReference type="InterPro" id="IPR000719">
    <property type="entry name" value="Prot_kinase_dom"/>
</dbReference>
<dbReference type="SUPFAM" id="SSF52058">
    <property type="entry name" value="L domain-like"/>
    <property type="match status" value="2"/>
</dbReference>
<evidence type="ECO:0000313" key="26">
    <source>
        <dbReference type="EMBL" id="CAK9133866.1"/>
    </source>
</evidence>
<dbReference type="Gene3D" id="3.30.200.20">
    <property type="entry name" value="Phosphorylase Kinase, domain 1"/>
    <property type="match status" value="1"/>
</dbReference>
<evidence type="ECO:0000256" key="5">
    <source>
        <dbReference type="ARBA" id="ARBA00022475"/>
    </source>
</evidence>
<reference evidence="26 27" key="1">
    <citation type="submission" date="2024-02" db="EMBL/GenBank/DDBJ databases">
        <authorList>
            <person name="Vignale AGUSTIN F."/>
            <person name="Sosa J E."/>
            <person name="Modenutti C."/>
        </authorList>
    </citation>
    <scope>NUCLEOTIDE SEQUENCE [LARGE SCALE GENOMIC DNA]</scope>
</reference>
<dbReference type="FunFam" id="1.10.510.10:FF:000358">
    <property type="entry name" value="Putative leucine-rich repeat receptor-like serine/threonine-protein kinase"/>
    <property type="match status" value="1"/>
</dbReference>
<evidence type="ECO:0000256" key="12">
    <source>
        <dbReference type="ARBA" id="ARBA00022737"/>
    </source>
</evidence>
<dbReference type="AlphaFoldDB" id="A0ABC8QMH8"/>
<evidence type="ECO:0000256" key="16">
    <source>
        <dbReference type="ARBA" id="ARBA00022989"/>
    </source>
</evidence>
<dbReference type="Proteomes" id="UP001642360">
    <property type="component" value="Unassembled WGS sequence"/>
</dbReference>
<keyword evidence="7" id="KW-0597">Phosphoprotein</keyword>
<evidence type="ECO:0000313" key="27">
    <source>
        <dbReference type="Proteomes" id="UP001642360"/>
    </source>
</evidence>
<dbReference type="Gene3D" id="1.10.510.10">
    <property type="entry name" value="Transferase(Phosphotransferase) domain 1"/>
    <property type="match status" value="1"/>
</dbReference>
<evidence type="ECO:0000256" key="18">
    <source>
        <dbReference type="ARBA" id="ARBA00023170"/>
    </source>
</evidence>
<dbReference type="InterPro" id="IPR011009">
    <property type="entry name" value="Kinase-like_dom_sf"/>
</dbReference>
<evidence type="ECO:0000256" key="10">
    <source>
        <dbReference type="ARBA" id="ARBA00022692"/>
    </source>
</evidence>
<dbReference type="PANTHER" id="PTHR48056">
    <property type="entry name" value="LRR RECEPTOR-LIKE SERINE/THREONINE-PROTEIN KINASE-RELATED"/>
    <property type="match status" value="1"/>
</dbReference>
<accession>A0ABC8QMH8</accession>
<dbReference type="SMART" id="SM00369">
    <property type="entry name" value="LRR_TYP"/>
    <property type="match status" value="10"/>
</dbReference>
<organism evidence="26 27">
    <name type="scientific">Ilex paraguariensis</name>
    <name type="common">yerba mate</name>
    <dbReference type="NCBI Taxonomy" id="185542"/>
    <lineage>
        <taxon>Eukaryota</taxon>
        <taxon>Viridiplantae</taxon>
        <taxon>Streptophyta</taxon>
        <taxon>Embryophyta</taxon>
        <taxon>Tracheophyta</taxon>
        <taxon>Spermatophyta</taxon>
        <taxon>Magnoliopsida</taxon>
        <taxon>eudicotyledons</taxon>
        <taxon>Gunneridae</taxon>
        <taxon>Pentapetalae</taxon>
        <taxon>asterids</taxon>
        <taxon>campanulids</taxon>
        <taxon>Aquifoliales</taxon>
        <taxon>Aquifoliaceae</taxon>
        <taxon>Ilex</taxon>
    </lineage>
</organism>
<protein>
    <recommendedName>
        <fullName evidence="4">non-specific serine/threonine protein kinase</fullName>
        <ecNumber evidence="4">2.7.11.1</ecNumber>
    </recommendedName>
</protein>
<evidence type="ECO:0000256" key="4">
    <source>
        <dbReference type="ARBA" id="ARBA00012513"/>
    </source>
</evidence>
<keyword evidence="19" id="KW-0325">Glycoprotein</keyword>
<feature type="domain" description="Protein kinase" evidence="25">
    <location>
        <begin position="717"/>
        <end position="1042"/>
    </location>
</feature>
<feature type="region of interest" description="Disordered" evidence="23">
    <location>
        <begin position="1056"/>
        <end position="1078"/>
    </location>
</feature>
<keyword evidence="17 24" id="KW-0472">Membrane</keyword>
<evidence type="ECO:0000256" key="9">
    <source>
        <dbReference type="ARBA" id="ARBA00022679"/>
    </source>
</evidence>
<dbReference type="InterPro" id="IPR003591">
    <property type="entry name" value="Leu-rich_rpt_typical-subtyp"/>
</dbReference>
<dbReference type="InterPro" id="IPR013210">
    <property type="entry name" value="LRR_N_plant-typ"/>
</dbReference>
<keyword evidence="11" id="KW-0732">Signal</keyword>
<keyword evidence="5" id="KW-1003">Cell membrane</keyword>
<dbReference type="InterPro" id="IPR008271">
    <property type="entry name" value="Ser/Thr_kinase_AS"/>
</dbReference>
<evidence type="ECO:0000256" key="3">
    <source>
        <dbReference type="ARBA" id="ARBA00008684"/>
    </source>
</evidence>
<evidence type="ECO:0000256" key="2">
    <source>
        <dbReference type="ARBA" id="ARBA00004479"/>
    </source>
</evidence>
<dbReference type="GO" id="GO:0005886">
    <property type="term" value="C:plasma membrane"/>
    <property type="evidence" value="ECO:0007669"/>
    <property type="project" value="UniProtKB-SubCell"/>
</dbReference>
<evidence type="ECO:0000256" key="1">
    <source>
        <dbReference type="ARBA" id="ARBA00004162"/>
    </source>
</evidence>
<evidence type="ECO:0000256" key="14">
    <source>
        <dbReference type="ARBA" id="ARBA00022777"/>
    </source>
</evidence>
<keyword evidence="18" id="KW-0675">Receptor</keyword>
<dbReference type="FunFam" id="3.80.10.10:FF:000041">
    <property type="entry name" value="LRR receptor-like serine/threonine-protein kinase ERECTA"/>
    <property type="match status" value="1"/>
</dbReference>
<gene>
    <name evidence="26" type="ORF">ILEXP_LOCUS793</name>
</gene>
<evidence type="ECO:0000256" key="22">
    <source>
        <dbReference type="PROSITE-ProRule" id="PRU10141"/>
    </source>
</evidence>
<comment type="catalytic activity">
    <reaction evidence="21">
        <text>L-seryl-[protein] + ATP = O-phospho-L-seryl-[protein] + ADP + H(+)</text>
        <dbReference type="Rhea" id="RHEA:17989"/>
        <dbReference type="Rhea" id="RHEA-COMP:9863"/>
        <dbReference type="Rhea" id="RHEA-COMP:11604"/>
        <dbReference type="ChEBI" id="CHEBI:15378"/>
        <dbReference type="ChEBI" id="CHEBI:29999"/>
        <dbReference type="ChEBI" id="CHEBI:30616"/>
        <dbReference type="ChEBI" id="CHEBI:83421"/>
        <dbReference type="ChEBI" id="CHEBI:456216"/>
        <dbReference type="EC" id="2.7.11.1"/>
    </reaction>
</comment>
<evidence type="ECO:0000256" key="20">
    <source>
        <dbReference type="ARBA" id="ARBA00047899"/>
    </source>
</evidence>
<keyword evidence="12" id="KW-0677">Repeat</keyword>
<dbReference type="GO" id="GO:0006952">
    <property type="term" value="P:defense response"/>
    <property type="evidence" value="ECO:0007669"/>
    <property type="project" value="UniProtKB-ARBA"/>
</dbReference>
<proteinExistence type="inferred from homology"/>
<dbReference type="InterPro" id="IPR050647">
    <property type="entry name" value="Plant_LRR-RLKs"/>
</dbReference>
<evidence type="ECO:0000256" key="15">
    <source>
        <dbReference type="ARBA" id="ARBA00022840"/>
    </source>
</evidence>
<keyword evidence="27" id="KW-1185">Reference proteome</keyword>
<dbReference type="GO" id="GO:0004674">
    <property type="term" value="F:protein serine/threonine kinase activity"/>
    <property type="evidence" value="ECO:0007669"/>
    <property type="project" value="UniProtKB-KW"/>
</dbReference>
<evidence type="ECO:0000256" key="11">
    <source>
        <dbReference type="ARBA" id="ARBA00022729"/>
    </source>
</evidence>
<evidence type="ECO:0000256" key="21">
    <source>
        <dbReference type="ARBA" id="ARBA00048679"/>
    </source>
</evidence>
<evidence type="ECO:0000256" key="6">
    <source>
        <dbReference type="ARBA" id="ARBA00022527"/>
    </source>
</evidence>
<dbReference type="EC" id="2.7.11.1" evidence="4"/>
<dbReference type="PROSITE" id="PS50011">
    <property type="entry name" value="PROTEIN_KINASE_DOM"/>
    <property type="match status" value="1"/>
</dbReference>
<keyword evidence="15 22" id="KW-0067">ATP-binding</keyword>
<feature type="binding site" evidence="22">
    <location>
        <position position="746"/>
    </location>
    <ligand>
        <name>ATP</name>
        <dbReference type="ChEBI" id="CHEBI:30616"/>
    </ligand>
</feature>
<comment type="caution">
    <text evidence="26">The sequence shown here is derived from an EMBL/GenBank/DDBJ whole genome shotgun (WGS) entry which is preliminary data.</text>
</comment>
<evidence type="ECO:0000256" key="23">
    <source>
        <dbReference type="SAM" id="MobiDB-lite"/>
    </source>
</evidence>
<evidence type="ECO:0000256" key="8">
    <source>
        <dbReference type="ARBA" id="ARBA00022614"/>
    </source>
</evidence>
<dbReference type="InterPro" id="IPR032675">
    <property type="entry name" value="LRR_dom_sf"/>
</dbReference>
<comment type="catalytic activity">
    <reaction evidence="20">
        <text>L-threonyl-[protein] + ATP = O-phospho-L-threonyl-[protein] + ADP + H(+)</text>
        <dbReference type="Rhea" id="RHEA:46608"/>
        <dbReference type="Rhea" id="RHEA-COMP:11060"/>
        <dbReference type="Rhea" id="RHEA-COMP:11605"/>
        <dbReference type="ChEBI" id="CHEBI:15378"/>
        <dbReference type="ChEBI" id="CHEBI:30013"/>
        <dbReference type="ChEBI" id="CHEBI:30616"/>
        <dbReference type="ChEBI" id="CHEBI:61977"/>
        <dbReference type="ChEBI" id="CHEBI:456216"/>
        <dbReference type="EC" id="2.7.11.1"/>
    </reaction>
</comment>
<evidence type="ECO:0000256" key="13">
    <source>
        <dbReference type="ARBA" id="ARBA00022741"/>
    </source>
</evidence>
<evidence type="ECO:0000256" key="17">
    <source>
        <dbReference type="ARBA" id="ARBA00023136"/>
    </source>
</evidence>
<dbReference type="Pfam" id="PF00560">
    <property type="entry name" value="LRR_1"/>
    <property type="match status" value="9"/>
</dbReference>
<dbReference type="CDD" id="cd14066">
    <property type="entry name" value="STKc_IRAK"/>
    <property type="match status" value="1"/>
</dbReference>
<keyword evidence="10 24" id="KW-0812">Transmembrane</keyword>
<evidence type="ECO:0000256" key="24">
    <source>
        <dbReference type="SAM" id="Phobius"/>
    </source>
</evidence>
<sequence>MVASLPCKTSISLSAFLLCSILLPCTITLLHLPSLSSANGNETDRLALLAIKAQITHDPLGITTSWNDSVHFCNWVGITCGKLHRRVTNLNLMSLNLVGSLSPYVGNLTFLAGINLELNNFHGEIPPEIGGLYRLRHLNLTNNSFSGEIPVNLSQCAGLVLIRFGWNRLIGKIPIQLGSLQKLEKIHLHYNNLTGFIPDSFGNLSSIKSFSLAANNLEGNIPDALGRLSNLNFLGLGVNQLSGTIPHSVLNISSLVTFSLPFNQLHGSLPLDLGFTLPNLQVIDVGHNGFSGILPVSLSNASNLVEFDVTGSNFTGKVSIDFGGLSDLSLLILTSNPLGKGEADDLSFLNSLTRCRNLKMLDLGDCQFGGVLPDSIANLSTDLWALRLGNNQLSGSIPSGIENLVNLTELQLQKNKLTGSIPSVIGKLKMLQLLDLSENELSGYLPSFMSNITRLFTLHLENNQLVGSIPPNFGNFQHLQELDLSQNHLNGTIPKRVMGLSSLTISLNLAQNRLSGPLPLEMGALKNLGYLDVSENILSGEIPDSIGSCVTLESLRMEGNFFEGSIPPSFSSLRGLQDLDLSRNNLSGQIPEYFQKISLKSLNLSFNKFEGVLPEEGVFKNATAISVVGNDKLCGGITELQLPACQQNERKKRETSRSLRLMIPLLSGLLALVLIISLLIIKRLRKAKREPSIASSFTNGLFLSVTYESLFKATGGFSSANLIGTGSFGSVYKGILDQDEKVVAVKVLDLQQRGSFKSFMAECEALRNIRHRNLVKILTTCSTIDFQGQEFKALVYEFMPNGNLDSWLHSVPKAEAMNEDLRILDLLQRMKIAIDVACALEYLHHHCHRPIVHCDLKPSNVLLDNDMTAHVGDFGLSRFISEAMSKSHPNQSSSIVIRGTIGYAAPEYGMGSKASTCGDVYSYGILLLEMFTGKMPTDDMFQDGLNLHNYVKMALPERIAEILDPEVLHSGEEEEVETTTPDNGSMEQEEDETTAPENGSMEQVDQVKECLISILRIGLACSVELPRERMDINDVVRELQLIRDILLASGVSYSSTSGSMRFGGSSTHSTASNWQNVL</sequence>
<dbReference type="Gene3D" id="3.80.10.10">
    <property type="entry name" value="Ribonuclease Inhibitor"/>
    <property type="match status" value="4"/>
</dbReference>
<comment type="similarity">
    <text evidence="3">Belongs to the protein kinase superfamily. Ser/Thr protein kinase family.</text>
</comment>
<keyword evidence="13 22" id="KW-0547">Nucleotide-binding</keyword>
<dbReference type="PROSITE" id="PS00108">
    <property type="entry name" value="PROTEIN_KINASE_ST"/>
    <property type="match status" value="1"/>
</dbReference>
<dbReference type="FunFam" id="3.30.200.20:FF:000432">
    <property type="entry name" value="LRR receptor-like serine/threonine-protein kinase EFR"/>
    <property type="match status" value="1"/>
</dbReference>
<keyword evidence="9" id="KW-0808">Transferase</keyword>
<dbReference type="EMBL" id="CAUOFW020000225">
    <property type="protein sequence ID" value="CAK9133866.1"/>
    <property type="molecule type" value="Genomic_DNA"/>
</dbReference>
<dbReference type="FunFam" id="3.80.10.10:FF:000288">
    <property type="entry name" value="LRR receptor-like serine/threonine-protein kinase EFR"/>
    <property type="match status" value="1"/>
</dbReference>
<evidence type="ECO:0000259" key="25">
    <source>
        <dbReference type="PROSITE" id="PS50011"/>
    </source>
</evidence>
<evidence type="ECO:0000256" key="7">
    <source>
        <dbReference type="ARBA" id="ARBA00022553"/>
    </source>
</evidence>
<dbReference type="PROSITE" id="PS00107">
    <property type="entry name" value="PROTEIN_KINASE_ATP"/>
    <property type="match status" value="1"/>
</dbReference>
<feature type="transmembrane region" description="Helical" evidence="24">
    <location>
        <begin position="661"/>
        <end position="681"/>
    </location>
</feature>
<dbReference type="InterPro" id="IPR017441">
    <property type="entry name" value="Protein_kinase_ATP_BS"/>
</dbReference>
<name>A0ABC8QMH8_9AQUA</name>
<dbReference type="FunFam" id="3.80.10.10:FF:000565">
    <property type="entry name" value="Leucine-rich repeat receptor-like kinase protein FLORAL ORGAN NUMBER1"/>
    <property type="match status" value="1"/>
</dbReference>
<keyword evidence="6" id="KW-0723">Serine/threonine-protein kinase</keyword>
<dbReference type="GO" id="GO:0005524">
    <property type="term" value="F:ATP binding"/>
    <property type="evidence" value="ECO:0007669"/>
    <property type="project" value="UniProtKB-UniRule"/>
</dbReference>
<feature type="region of interest" description="Disordered" evidence="23">
    <location>
        <begin position="966"/>
        <end position="1002"/>
    </location>
</feature>
<keyword evidence="14" id="KW-0418">Kinase</keyword>
<dbReference type="SUPFAM" id="SSF56112">
    <property type="entry name" value="Protein kinase-like (PK-like)"/>
    <property type="match status" value="1"/>
</dbReference>
<dbReference type="Pfam" id="PF08263">
    <property type="entry name" value="LRRNT_2"/>
    <property type="match status" value="1"/>
</dbReference>
<keyword evidence="8" id="KW-0433">Leucine-rich repeat</keyword>
<dbReference type="InterPro" id="IPR001611">
    <property type="entry name" value="Leu-rich_rpt"/>
</dbReference>
<comment type="subcellular location">
    <subcellularLocation>
        <location evidence="1">Cell membrane</location>
        <topology evidence="1">Single-pass membrane protein</topology>
    </subcellularLocation>
    <subcellularLocation>
        <location evidence="2">Membrane</location>
        <topology evidence="2">Single-pass type I membrane protein</topology>
    </subcellularLocation>
</comment>